<dbReference type="EMBL" id="AP011112">
    <property type="protein sequence ID" value="BAI69084.1"/>
    <property type="molecule type" value="Genomic_DNA"/>
</dbReference>
<feature type="domain" description="Transglycosylase SLT" evidence="2">
    <location>
        <begin position="100"/>
        <end position="193"/>
    </location>
</feature>
<dbReference type="SUPFAM" id="SSF53955">
    <property type="entry name" value="Lysozyme-like"/>
    <property type="match status" value="1"/>
</dbReference>
<dbReference type="GO" id="GO:0000270">
    <property type="term" value="P:peptidoglycan metabolic process"/>
    <property type="evidence" value="ECO:0007669"/>
    <property type="project" value="InterPro"/>
</dbReference>
<gene>
    <name evidence="3" type="ordered locus">HTH_0622</name>
</gene>
<sequence length="277" mass="31560">MRRGIGAVLICSSLFSCTQAVKQAVMPRSGDKIQLVQKGSFSFSEEEERFIVKEAKNLNIPIPDREEIKRYISYFLQNKPYLEKTLQRAEYYLPIIKPIVEKSGLPSELSLLPVIESGFNPLAVSRSGAAGLWQFIPSTARRYGLRVDEHVDERFDVIKSTEAAVRYLKDLYSMFGNWELALAGYNCGENCVKYRTAGVDFWITKDMLPEETRNYVPAFFAVLLITRDPVKYGLFSEGIKTLKKESQSAHAELSKVERSQRERIITLENGAKIIIKE</sequence>
<dbReference type="PROSITE" id="PS51257">
    <property type="entry name" value="PROKAR_LIPOPROTEIN"/>
    <property type="match status" value="1"/>
</dbReference>
<dbReference type="PANTHER" id="PTHR37423:SF2">
    <property type="entry name" value="MEMBRANE-BOUND LYTIC MUREIN TRANSGLYCOSYLASE C"/>
    <property type="match status" value="1"/>
</dbReference>
<protein>
    <submittedName>
        <fullName evidence="3">Lytic transglycosylase</fullName>
    </submittedName>
</protein>
<dbReference type="InterPro" id="IPR023346">
    <property type="entry name" value="Lysozyme-like_dom_sf"/>
</dbReference>
<dbReference type="InterPro" id="IPR000189">
    <property type="entry name" value="Transglyc_AS"/>
</dbReference>
<dbReference type="InterPro" id="IPR008258">
    <property type="entry name" value="Transglycosylase_SLT_dom_1"/>
</dbReference>
<organism evidence="3 4">
    <name type="scientific">Hydrogenobacter thermophilus (strain DSM 6534 / IAM 12695 / TK-6)</name>
    <dbReference type="NCBI Taxonomy" id="608538"/>
    <lineage>
        <taxon>Bacteria</taxon>
        <taxon>Pseudomonadati</taxon>
        <taxon>Aquificota</taxon>
        <taxon>Aquificia</taxon>
        <taxon>Aquificales</taxon>
        <taxon>Aquificaceae</taxon>
        <taxon>Hydrogenobacter</taxon>
    </lineage>
</organism>
<dbReference type="CAZy" id="GH23">
    <property type="family name" value="Glycoside Hydrolase Family 23"/>
</dbReference>
<dbReference type="STRING" id="608538.HTH_0622"/>
<dbReference type="KEGG" id="hth:HTH_0622"/>
<dbReference type="eggNOG" id="COG0741">
    <property type="taxonomic scope" value="Bacteria"/>
</dbReference>
<dbReference type="GO" id="GO:0008933">
    <property type="term" value="F:peptidoglycan lytic transglycosylase activity"/>
    <property type="evidence" value="ECO:0007669"/>
    <property type="project" value="InterPro"/>
</dbReference>
<evidence type="ECO:0000313" key="4">
    <source>
        <dbReference type="Proteomes" id="UP000002574"/>
    </source>
</evidence>
<dbReference type="AlphaFoldDB" id="D3DGY2"/>
<accession>D3DGY2</accession>
<dbReference type="CDD" id="cd16894">
    <property type="entry name" value="MltD-like"/>
    <property type="match status" value="1"/>
</dbReference>
<dbReference type="PANTHER" id="PTHR37423">
    <property type="entry name" value="SOLUBLE LYTIC MUREIN TRANSGLYCOSYLASE-RELATED"/>
    <property type="match status" value="1"/>
</dbReference>
<proteinExistence type="inferred from homology"/>
<dbReference type="OrthoDB" id="9815002at2"/>
<comment type="similarity">
    <text evidence="1">Belongs to the transglycosylase Slt family.</text>
</comment>
<dbReference type="Proteomes" id="UP000002574">
    <property type="component" value="Chromosome"/>
</dbReference>
<dbReference type="KEGG" id="hte:Hydth_0621"/>
<dbReference type="Pfam" id="PF01464">
    <property type="entry name" value="SLT"/>
    <property type="match status" value="1"/>
</dbReference>
<dbReference type="GO" id="GO:0016020">
    <property type="term" value="C:membrane"/>
    <property type="evidence" value="ECO:0007669"/>
    <property type="project" value="InterPro"/>
</dbReference>
<keyword evidence="4" id="KW-1185">Reference proteome</keyword>
<dbReference type="RefSeq" id="WP_012963266.1">
    <property type="nucleotide sequence ID" value="NC_013799.1"/>
</dbReference>
<name>D3DGY2_HYDTT</name>
<dbReference type="Gene3D" id="1.10.530.10">
    <property type="match status" value="1"/>
</dbReference>
<dbReference type="PATRIC" id="fig|608538.5.peg.624"/>
<reference evidence="3 4" key="1">
    <citation type="journal article" date="2010" name="J. Bacteriol.">
        <title>Complete genome sequence of the thermophilic, obligately chemolithoautotrophic hydrogen-oxidizing bacterium Hydrogenobacter thermophilus TK-6.</title>
        <authorList>
            <person name="Arai H."/>
            <person name="Kanbe H."/>
            <person name="Ishii M."/>
            <person name="Igarashi Y."/>
        </authorList>
    </citation>
    <scope>NUCLEOTIDE SEQUENCE [LARGE SCALE GENOMIC DNA]</scope>
    <source>
        <strain evidence="4">DSM 6534 / IAM 12695 / TK-6 [Tokyo]</strain>
    </source>
</reference>
<evidence type="ECO:0000313" key="3">
    <source>
        <dbReference type="EMBL" id="BAI69084.1"/>
    </source>
</evidence>
<evidence type="ECO:0000259" key="2">
    <source>
        <dbReference type="Pfam" id="PF01464"/>
    </source>
</evidence>
<dbReference type="PROSITE" id="PS00922">
    <property type="entry name" value="TRANSGLYCOSYLASE"/>
    <property type="match status" value="1"/>
</dbReference>
<evidence type="ECO:0000256" key="1">
    <source>
        <dbReference type="ARBA" id="ARBA00007734"/>
    </source>
</evidence>